<dbReference type="Pfam" id="PF03466">
    <property type="entry name" value="LysR_substrate"/>
    <property type="match status" value="1"/>
</dbReference>
<feature type="domain" description="HTH lysR-type" evidence="5">
    <location>
        <begin position="1"/>
        <end position="57"/>
    </location>
</feature>
<dbReference type="GO" id="GO:0003700">
    <property type="term" value="F:DNA-binding transcription factor activity"/>
    <property type="evidence" value="ECO:0007669"/>
    <property type="project" value="InterPro"/>
</dbReference>
<evidence type="ECO:0000256" key="4">
    <source>
        <dbReference type="ARBA" id="ARBA00023163"/>
    </source>
</evidence>
<name>A0A0B5QPR8_CLOBE</name>
<evidence type="ECO:0000313" key="7">
    <source>
        <dbReference type="Proteomes" id="UP000031866"/>
    </source>
</evidence>
<evidence type="ECO:0000256" key="3">
    <source>
        <dbReference type="ARBA" id="ARBA00023125"/>
    </source>
</evidence>
<dbReference type="InterPro" id="IPR050950">
    <property type="entry name" value="HTH-type_LysR_regulators"/>
</dbReference>
<dbReference type="PANTHER" id="PTHR30419:SF8">
    <property type="entry name" value="NITROGEN ASSIMILATION TRANSCRIPTIONAL ACTIVATOR-RELATED"/>
    <property type="match status" value="1"/>
</dbReference>
<comment type="similarity">
    <text evidence="1">Belongs to the LysR transcriptional regulatory family.</text>
</comment>
<keyword evidence="4" id="KW-0804">Transcription</keyword>
<proteinExistence type="inferred from homology"/>
<dbReference type="Gene3D" id="3.40.190.290">
    <property type="match status" value="1"/>
</dbReference>
<evidence type="ECO:0000313" key="6">
    <source>
        <dbReference type="EMBL" id="AJH00262.1"/>
    </source>
</evidence>
<accession>A0A0B5QPR8</accession>
<dbReference type="Proteomes" id="UP000031866">
    <property type="component" value="Chromosome"/>
</dbReference>
<evidence type="ECO:0000256" key="2">
    <source>
        <dbReference type="ARBA" id="ARBA00023015"/>
    </source>
</evidence>
<dbReference type="PANTHER" id="PTHR30419">
    <property type="entry name" value="HTH-TYPE TRANSCRIPTIONAL REGULATOR YBHD"/>
    <property type="match status" value="1"/>
</dbReference>
<dbReference type="GO" id="GO:0005829">
    <property type="term" value="C:cytosol"/>
    <property type="evidence" value="ECO:0007669"/>
    <property type="project" value="TreeGrafter"/>
</dbReference>
<dbReference type="PRINTS" id="PR00039">
    <property type="entry name" value="HTHLYSR"/>
</dbReference>
<dbReference type="GO" id="GO:0003677">
    <property type="term" value="F:DNA binding"/>
    <property type="evidence" value="ECO:0007669"/>
    <property type="project" value="UniProtKB-KW"/>
</dbReference>
<dbReference type="SUPFAM" id="SSF53850">
    <property type="entry name" value="Periplasmic binding protein-like II"/>
    <property type="match status" value="1"/>
</dbReference>
<dbReference type="EMBL" id="CP010086">
    <property type="protein sequence ID" value="AJH00262.1"/>
    <property type="molecule type" value="Genomic_DNA"/>
</dbReference>
<dbReference type="InterPro" id="IPR036390">
    <property type="entry name" value="WH_DNA-bd_sf"/>
</dbReference>
<dbReference type="SUPFAM" id="SSF46785">
    <property type="entry name" value="Winged helix' DNA-binding domain"/>
    <property type="match status" value="1"/>
</dbReference>
<organism evidence="6 7">
    <name type="scientific">Clostridium beijerinckii</name>
    <name type="common">Clostridium MP</name>
    <dbReference type="NCBI Taxonomy" id="1520"/>
    <lineage>
        <taxon>Bacteria</taxon>
        <taxon>Bacillati</taxon>
        <taxon>Bacillota</taxon>
        <taxon>Clostridia</taxon>
        <taxon>Eubacteriales</taxon>
        <taxon>Clostridiaceae</taxon>
        <taxon>Clostridium</taxon>
    </lineage>
</organism>
<gene>
    <name evidence="6" type="ORF">LF65_03707</name>
</gene>
<evidence type="ECO:0000259" key="5">
    <source>
        <dbReference type="PROSITE" id="PS50931"/>
    </source>
</evidence>
<reference evidence="7" key="1">
    <citation type="submission" date="2014-12" db="EMBL/GenBank/DDBJ databases">
        <title>Genome sequence of Clostridium beijerinckii strain 59B.</title>
        <authorList>
            <person name="Little G.T."/>
            <person name="Minton N.P."/>
        </authorList>
    </citation>
    <scope>NUCLEOTIDE SEQUENCE [LARGE SCALE GENOMIC DNA]</scope>
    <source>
        <strain evidence="7">59B</strain>
    </source>
</reference>
<dbReference type="RefSeq" id="WP_041897952.1">
    <property type="nucleotide sequence ID" value="NZ_CP010086.2"/>
</dbReference>
<dbReference type="CDD" id="cd05466">
    <property type="entry name" value="PBP2_LTTR_substrate"/>
    <property type="match status" value="1"/>
</dbReference>
<dbReference type="InterPro" id="IPR005119">
    <property type="entry name" value="LysR_subst-bd"/>
</dbReference>
<keyword evidence="2" id="KW-0805">Transcription regulation</keyword>
<dbReference type="STRING" id="1520.LF65_03707"/>
<dbReference type="KEGG" id="cbei:LF65_03707"/>
<dbReference type="AlphaFoldDB" id="A0A0B5QPR8"/>
<keyword evidence="3" id="KW-0238">DNA-binding</keyword>
<dbReference type="InterPro" id="IPR000847">
    <property type="entry name" value="LysR_HTH_N"/>
</dbReference>
<evidence type="ECO:0000256" key="1">
    <source>
        <dbReference type="ARBA" id="ARBA00009437"/>
    </source>
</evidence>
<dbReference type="InterPro" id="IPR036388">
    <property type="entry name" value="WH-like_DNA-bd_sf"/>
</dbReference>
<dbReference type="PROSITE" id="PS50931">
    <property type="entry name" value="HTH_LYSR"/>
    <property type="match status" value="1"/>
</dbReference>
<sequence length="318" mass="36726">MFKGMEYVYEVNKEKSFSKAAQNLYISQPSLSATIKKIEERVGFPLFDRSTNPIQLTPCGQEYVKCIEKILDIKNGFENFLSNMNELRTGNIAIGGSNLFASYILPPIITDFREKFPLVSIHMVEANTALLEQQLFSGALDLVIDNYEFNENIYSRHKYCNENLLLAVPKKFEVNSKTINYQLTAHDIINNKHLDSSTPSVPLELFKDEPFLFLRSGNDTRKRAEKICQHHNFSPNVILKLDQLVTSYNLTCYGMGISFLSDTLIRYTKPDPNVIYYKLNEDSICRNVYFYTKKGKYFTRAMEEFLKMAIPEINEDIT</sequence>
<dbReference type="Gene3D" id="1.10.10.10">
    <property type="entry name" value="Winged helix-like DNA-binding domain superfamily/Winged helix DNA-binding domain"/>
    <property type="match status" value="1"/>
</dbReference>
<dbReference type="OrthoDB" id="9803735at2"/>
<protein>
    <submittedName>
        <fullName evidence="6">LysR family transcriptional regulator</fullName>
    </submittedName>
</protein>
<dbReference type="Pfam" id="PF00126">
    <property type="entry name" value="HTH_1"/>
    <property type="match status" value="1"/>
</dbReference>